<dbReference type="InterPro" id="IPR020845">
    <property type="entry name" value="AMP-binding_CS"/>
</dbReference>
<dbReference type="InterPro" id="IPR045851">
    <property type="entry name" value="AMP-bd_C_sf"/>
</dbReference>
<dbReference type="Proteomes" id="UP000694865">
    <property type="component" value="Unplaced"/>
</dbReference>
<dbReference type="Pfam" id="PF00501">
    <property type="entry name" value="AMP-binding"/>
    <property type="match status" value="1"/>
</dbReference>
<evidence type="ECO:0000259" key="1">
    <source>
        <dbReference type="Pfam" id="PF00501"/>
    </source>
</evidence>
<dbReference type="PANTHER" id="PTHR42814">
    <property type="entry name" value="AMP-BINDING DOMAIN-CONTAINING PROTEIN"/>
    <property type="match status" value="1"/>
</dbReference>
<sequence length="561" mass="62474">MSSESQIRPRTSYFHSASAEPFSGKTILELQDEVAKQFPRRDALVFCESGVRISFRQYIDDTKQLACDLVKLGLKPGERVCLWMGDGYEWIVLNSAIIRAGLIALALPEFQSTDDIRFTLNHMECSALFVGFSQYDQYGILKQVLPDIESDTITLSNVPTLRNIVSFDEKCPLLGCSIVTSAAELRGNGGAAENVFLEYLKRKITADDTYMITLTSGSTGYPKPVVRTHRGTLENVYATKCHATSNDQKVIKILKSSPLASSTGSYEAMLLAWGATLVSPRQTEDFTGALEAIENEGCNFAIIFPSILFQIVNQKNIDNFDVSSMQRCWCVGNVFPKHSMLNIVKLFCPNVVITYGTRETLCISIGEVADTLDDRISGKSKVLGHCEVKVVDTYQGVVPVNTIGDIMVRGPYLFQCYYGDKEATDKVKAENGWYKTGDRGEMDENGRLFIFGRGDDMIIKGSQNVFPVTITNYLGDHPKLKDAQVVPVPDEKFLSEMCLCVVLKEGVICTEDELLGYLSGKLSPFHMPRYVLFFEKFPFVGMKVNRKVIIKEAISRLGLSK</sequence>
<evidence type="ECO:0000313" key="3">
    <source>
        <dbReference type="Proteomes" id="UP000694865"/>
    </source>
</evidence>
<accession>A0ABM0GK67</accession>
<dbReference type="SUPFAM" id="SSF56801">
    <property type="entry name" value="Acetyl-CoA synthetase-like"/>
    <property type="match status" value="1"/>
</dbReference>
<dbReference type="InterPro" id="IPR000873">
    <property type="entry name" value="AMP-dep_synth/lig_dom"/>
</dbReference>
<dbReference type="PROSITE" id="PS00455">
    <property type="entry name" value="AMP_BINDING"/>
    <property type="match status" value="1"/>
</dbReference>
<dbReference type="Gene3D" id="3.30.300.30">
    <property type="match status" value="1"/>
</dbReference>
<dbReference type="InterPro" id="IPR025110">
    <property type="entry name" value="AMP-bd_C"/>
</dbReference>
<dbReference type="Gene3D" id="3.40.50.12780">
    <property type="entry name" value="N-terminal domain of ligase-like"/>
    <property type="match status" value="1"/>
</dbReference>
<keyword evidence="3" id="KW-1185">Reference proteome</keyword>
<feature type="domain" description="AMP-binding enzyme C-terminal" evidence="2">
    <location>
        <begin position="474"/>
        <end position="538"/>
    </location>
</feature>
<dbReference type="InterPro" id="IPR042099">
    <property type="entry name" value="ANL_N_sf"/>
</dbReference>
<feature type="domain" description="AMP-dependent synthetase/ligase" evidence="1">
    <location>
        <begin position="33"/>
        <end position="418"/>
    </location>
</feature>
<evidence type="ECO:0000259" key="2">
    <source>
        <dbReference type="Pfam" id="PF13193"/>
    </source>
</evidence>
<name>A0ABM0GK67_SACKO</name>
<gene>
    <name evidence="4" type="primary">LOC100377958</name>
</gene>
<protein>
    <submittedName>
        <fullName evidence="4">Acyl-CoA synthetase family member 2, mitochondrial-like</fullName>
    </submittedName>
</protein>
<reference evidence="4" key="1">
    <citation type="submission" date="2025-08" db="UniProtKB">
        <authorList>
            <consortium name="RefSeq"/>
        </authorList>
    </citation>
    <scope>IDENTIFICATION</scope>
    <source>
        <tissue evidence="4">Testes</tissue>
    </source>
</reference>
<dbReference type="Pfam" id="PF13193">
    <property type="entry name" value="AMP-binding_C"/>
    <property type="match status" value="1"/>
</dbReference>
<dbReference type="GeneID" id="100377958"/>
<proteinExistence type="predicted"/>
<evidence type="ECO:0000313" key="4">
    <source>
        <dbReference type="RefSeq" id="XP_002731662.1"/>
    </source>
</evidence>
<dbReference type="CDD" id="cd04433">
    <property type="entry name" value="AFD_class_I"/>
    <property type="match status" value="1"/>
</dbReference>
<dbReference type="PANTHER" id="PTHR42814:SF3">
    <property type="entry name" value="BETA-N-ACETYLHEXOSAMINIDASE"/>
    <property type="match status" value="1"/>
</dbReference>
<dbReference type="RefSeq" id="XP_002731662.1">
    <property type="nucleotide sequence ID" value="XM_002731616.1"/>
</dbReference>
<organism evidence="3 4">
    <name type="scientific">Saccoglossus kowalevskii</name>
    <name type="common">Acorn worm</name>
    <dbReference type="NCBI Taxonomy" id="10224"/>
    <lineage>
        <taxon>Eukaryota</taxon>
        <taxon>Metazoa</taxon>
        <taxon>Hemichordata</taxon>
        <taxon>Enteropneusta</taxon>
        <taxon>Harrimaniidae</taxon>
        <taxon>Saccoglossus</taxon>
    </lineage>
</organism>